<dbReference type="GO" id="GO:0005576">
    <property type="term" value="C:extracellular region"/>
    <property type="evidence" value="ECO:0007669"/>
    <property type="project" value="UniProtKB-SubCell"/>
</dbReference>
<feature type="domain" description="CFEM" evidence="10">
    <location>
        <begin position="289"/>
        <end position="355"/>
    </location>
</feature>
<evidence type="ECO:0000256" key="7">
    <source>
        <dbReference type="ARBA" id="ARBA00023157"/>
    </source>
</evidence>
<comment type="caution">
    <text evidence="11">The sequence shown here is derived from an EMBL/GenBank/DDBJ whole genome shotgun (WGS) entry which is preliminary data.</text>
</comment>
<evidence type="ECO:0000256" key="2">
    <source>
        <dbReference type="ARBA" id="ARBA00004613"/>
    </source>
</evidence>
<evidence type="ECO:0000313" key="12">
    <source>
        <dbReference type="Proteomes" id="UP000191285"/>
    </source>
</evidence>
<dbReference type="AlphaFoldDB" id="A0A1V6TG77"/>
<gene>
    <name evidence="11" type="ORF">PENSTE_c006G05082</name>
</gene>
<dbReference type="STRING" id="303698.A0A1V6TG77"/>
<evidence type="ECO:0000256" key="9">
    <source>
        <dbReference type="SAM" id="SignalP"/>
    </source>
</evidence>
<evidence type="ECO:0000256" key="3">
    <source>
        <dbReference type="ARBA" id="ARBA00010031"/>
    </source>
</evidence>
<keyword evidence="5" id="KW-0336">GPI-anchor</keyword>
<proteinExistence type="inferred from homology"/>
<keyword evidence="5" id="KW-0325">Glycoprotein</keyword>
<evidence type="ECO:0000256" key="4">
    <source>
        <dbReference type="ARBA" id="ARBA00022525"/>
    </source>
</evidence>
<keyword evidence="5" id="KW-0472">Membrane</keyword>
<dbReference type="GO" id="GO:0098552">
    <property type="term" value="C:side of membrane"/>
    <property type="evidence" value="ECO:0007669"/>
    <property type="project" value="UniProtKB-KW"/>
</dbReference>
<keyword evidence="4" id="KW-0964">Secreted</keyword>
<evidence type="ECO:0000313" key="11">
    <source>
        <dbReference type="EMBL" id="OQE25186.1"/>
    </source>
</evidence>
<dbReference type="EMBL" id="MLKD01000006">
    <property type="protein sequence ID" value="OQE25186.1"/>
    <property type="molecule type" value="Genomic_DNA"/>
</dbReference>
<feature type="signal peptide" evidence="9">
    <location>
        <begin position="1"/>
        <end position="16"/>
    </location>
</feature>
<keyword evidence="8" id="KW-0449">Lipoprotein</keyword>
<dbReference type="InterPro" id="IPR008427">
    <property type="entry name" value="Extracellular_membr_CFEM_dom"/>
</dbReference>
<organism evidence="11 12">
    <name type="scientific">Penicillium steckii</name>
    <dbReference type="NCBI Taxonomy" id="303698"/>
    <lineage>
        <taxon>Eukaryota</taxon>
        <taxon>Fungi</taxon>
        <taxon>Dikarya</taxon>
        <taxon>Ascomycota</taxon>
        <taxon>Pezizomycotina</taxon>
        <taxon>Eurotiomycetes</taxon>
        <taxon>Eurotiomycetidae</taxon>
        <taxon>Eurotiales</taxon>
        <taxon>Aspergillaceae</taxon>
        <taxon>Penicillium</taxon>
    </lineage>
</organism>
<name>A0A1V6TG77_9EURO</name>
<feature type="chain" id="PRO_5012686641" description="CFEM domain-containing protein" evidence="9">
    <location>
        <begin position="17"/>
        <end position="512"/>
    </location>
</feature>
<accession>A0A1V6TG77</accession>
<comment type="subcellular location">
    <subcellularLocation>
        <location evidence="1">Membrane</location>
        <topology evidence="1">Lipid-anchor</topology>
        <topology evidence="1">GPI-anchor</topology>
    </subcellularLocation>
    <subcellularLocation>
        <location evidence="2">Secreted</location>
    </subcellularLocation>
</comment>
<evidence type="ECO:0000256" key="8">
    <source>
        <dbReference type="ARBA" id="ARBA00023288"/>
    </source>
</evidence>
<evidence type="ECO:0000256" key="5">
    <source>
        <dbReference type="ARBA" id="ARBA00022622"/>
    </source>
</evidence>
<sequence length="512" mass="54332">MKSLTLILLYTISALAHPSGLWWGTDTCYPSPENTDNNCLESQNAGFDWSELANGDNWTFEGFNFVGFSPKNLCGSSGGKCIVGKLSRDDNYMLGVDAVDAPFSVNSFHLSTSRKTDVLIKYKMADGSSCRQLTLGTPEGRDVHNYQCGGAISVKFMLPEESKFGECDLNIHEINFDCSDGPKTPEFPRPSPSSSTLSSSFIRHLTTITSIPSSTSYFNFETTSDTWKTAETTTVECSSGAARCNSHSTVAISSAYTLSTSSPSHTGLASTITHTSSAATSNEPSSYPAPPSCPNLVPKCINTWLTVPHCTSNSDAACFCPSSEFTEKVGSCIKAWGTSQQEISSALSYFAGICAPYVPKNPAIVEIVPPSTTPIFITRSNEYSQHPTSTGFGGKTILTTATPKLPETTVVWSSTTMVCPSVGFTTFMHGKTTSVALVIPTSLPPSPSSLSHVIAPTSSFKTAPPCKTPHTLSSRPAPVKTGDVVFSGSGSKLTMGNSCLLMMVLLVIGLAG</sequence>
<evidence type="ECO:0000259" key="10">
    <source>
        <dbReference type="Pfam" id="PF05730"/>
    </source>
</evidence>
<protein>
    <recommendedName>
        <fullName evidence="10">CFEM domain-containing protein</fullName>
    </recommendedName>
</protein>
<reference evidence="12" key="1">
    <citation type="journal article" date="2017" name="Nat. Microbiol.">
        <title>Global analysis of biosynthetic gene clusters reveals vast potential of secondary metabolite production in Penicillium species.</title>
        <authorList>
            <person name="Nielsen J.C."/>
            <person name="Grijseels S."/>
            <person name="Prigent S."/>
            <person name="Ji B."/>
            <person name="Dainat J."/>
            <person name="Nielsen K.F."/>
            <person name="Frisvad J.C."/>
            <person name="Workman M."/>
            <person name="Nielsen J."/>
        </authorList>
    </citation>
    <scope>NUCLEOTIDE SEQUENCE [LARGE SCALE GENOMIC DNA]</scope>
    <source>
        <strain evidence="12">IBT 24891</strain>
    </source>
</reference>
<keyword evidence="12" id="KW-1185">Reference proteome</keyword>
<dbReference type="Proteomes" id="UP000191285">
    <property type="component" value="Unassembled WGS sequence"/>
</dbReference>
<keyword evidence="7" id="KW-1015">Disulfide bond</keyword>
<comment type="similarity">
    <text evidence="3">Belongs to the RBT5 family.</text>
</comment>
<evidence type="ECO:0000256" key="1">
    <source>
        <dbReference type="ARBA" id="ARBA00004589"/>
    </source>
</evidence>
<evidence type="ECO:0000256" key="6">
    <source>
        <dbReference type="ARBA" id="ARBA00022729"/>
    </source>
</evidence>
<dbReference type="Pfam" id="PF05730">
    <property type="entry name" value="CFEM"/>
    <property type="match status" value="1"/>
</dbReference>
<dbReference type="OrthoDB" id="5431405at2759"/>
<keyword evidence="6 9" id="KW-0732">Signal</keyword>